<dbReference type="Proteomes" id="UP001241747">
    <property type="component" value="Unassembled WGS sequence"/>
</dbReference>
<gene>
    <name evidence="3" type="ORF">QOZ94_002926</name>
</gene>
<evidence type="ECO:0000313" key="3">
    <source>
        <dbReference type="EMBL" id="MDQ0506122.1"/>
    </source>
</evidence>
<feature type="signal peptide" evidence="1">
    <location>
        <begin position="1"/>
        <end position="27"/>
    </location>
</feature>
<evidence type="ECO:0000259" key="2">
    <source>
        <dbReference type="Pfam" id="PF09832"/>
    </source>
</evidence>
<reference evidence="3 4" key="1">
    <citation type="submission" date="2023-07" db="EMBL/GenBank/DDBJ databases">
        <title>Genomic Encyclopedia of Type Strains, Phase IV (KMG-IV): sequencing the most valuable type-strain genomes for metagenomic binning, comparative biology and taxonomic classification.</title>
        <authorList>
            <person name="Goeker M."/>
        </authorList>
    </citation>
    <scope>NUCLEOTIDE SEQUENCE [LARGE SCALE GENOMIC DNA]</scope>
    <source>
        <strain evidence="3 4">DSM 3770</strain>
    </source>
</reference>
<feature type="domain" description="DUF2059" evidence="2">
    <location>
        <begin position="106"/>
        <end position="162"/>
    </location>
</feature>
<organism evidence="3 4">
    <name type="scientific">Xanthobacter agilis</name>
    <dbReference type="NCBI Taxonomy" id="47492"/>
    <lineage>
        <taxon>Bacteria</taxon>
        <taxon>Pseudomonadati</taxon>
        <taxon>Pseudomonadota</taxon>
        <taxon>Alphaproteobacteria</taxon>
        <taxon>Hyphomicrobiales</taxon>
        <taxon>Xanthobacteraceae</taxon>
        <taxon>Xanthobacter</taxon>
    </lineage>
</organism>
<keyword evidence="1" id="KW-0732">Signal</keyword>
<dbReference type="InterPro" id="IPR018637">
    <property type="entry name" value="DUF2059"/>
</dbReference>
<dbReference type="Pfam" id="PF09832">
    <property type="entry name" value="DUF2059"/>
    <property type="match status" value="1"/>
</dbReference>
<feature type="chain" id="PRO_5045881509" description="DUF2059 domain-containing protein" evidence="1">
    <location>
        <begin position="28"/>
        <end position="179"/>
    </location>
</feature>
<comment type="caution">
    <text evidence="3">The sequence shown here is derived from an EMBL/GenBank/DDBJ whole genome shotgun (WGS) entry which is preliminary data.</text>
</comment>
<sequence length="179" mass="19111">MRSSNFAHRRFALLMAAAVSVSVLSGAFVGPSLAVAQQAAPSPAQIALAKDLVEANGEAHAFDGVIANIVDGAALSFLSTNPDLAAQLRDVALAVRPDFEKRKPEILQILATAYASRFSETELKEALAFYRTPTGKKLVSDRPAIVQQAVQGIQAWGAQLNAQAVERVRAEMHKKGFDL</sequence>
<dbReference type="EMBL" id="JAUSVY010000006">
    <property type="protein sequence ID" value="MDQ0506122.1"/>
    <property type="molecule type" value="Genomic_DNA"/>
</dbReference>
<evidence type="ECO:0000256" key="1">
    <source>
        <dbReference type="SAM" id="SignalP"/>
    </source>
</evidence>
<evidence type="ECO:0000313" key="4">
    <source>
        <dbReference type="Proteomes" id="UP001241747"/>
    </source>
</evidence>
<protein>
    <recommendedName>
        <fullName evidence="2">DUF2059 domain-containing protein</fullName>
    </recommendedName>
</protein>
<name>A0ABU0LG51_XANAG</name>
<accession>A0ABU0LG51</accession>
<proteinExistence type="predicted"/>
<keyword evidence="4" id="KW-1185">Reference proteome</keyword>